<proteinExistence type="predicted"/>
<evidence type="ECO:0000313" key="1">
    <source>
        <dbReference type="EMBL" id="MCS5736400.1"/>
    </source>
</evidence>
<dbReference type="RefSeq" id="WP_259542314.1">
    <property type="nucleotide sequence ID" value="NZ_JANLCJ010000023.1"/>
</dbReference>
<sequence>MANALTELLPALYVKTLPLTKSKLAGLQQDLLNVKTTRYNDQPDINFSTTETTYSSTPSEAQYNQFQIENIADKNLVKSKDATRRVTETSDIIDRFIKMTQMKISGYVNAFVNDPMFSYI</sequence>
<reference evidence="1" key="1">
    <citation type="submission" date="2022-08" db="EMBL/GenBank/DDBJ databases">
        <authorList>
            <person name="Deng Y."/>
            <person name="Han X.-F."/>
            <person name="Zhang Y.-Q."/>
        </authorList>
    </citation>
    <scope>NUCLEOTIDE SEQUENCE</scope>
    <source>
        <strain evidence="1">CPCC 203386</strain>
    </source>
</reference>
<keyword evidence="2" id="KW-1185">Reference proteome</keyword>
<dbReference type="EMBL" id="JANLCJ010000023">
    <property type="protein sequence ID" value="MCS5736400.1"/>
    <property type="molecule type" value="Genomic_DNA"/>
</dbReference>
<gene>
    <name evidence="1" type="ORF">N1032_21945</name>
</gene>
<name>A0ABT2H8Y1_9MICO</name>
<accession>A0ABT2H8Y1</accession>
<protein>
    <submittedName>
        <fullName evidence="1">Uncharacterized protein</fullName>
    </submittedName>
</protein>
<comment type="caution">
    <text evidence="1">The sequence shown here is derived from an EMBL/GenBank/DDBJ whole genome shotgun (WGS) entry which is preliminary data.</text>
</comment>
<organism evidence="1 2">
    <name type="scientific">Herbiconiux daphne</name>
    <dbReference type="NCBI Taxonomy" id="2970914"/>
    <lineage>
        <taxon>Bacteria</taxon>
        <taxon>Bacillati</taxon>
        <taxon>Actinomycetota</taxon>
        <taxon>Actinomycetes</taxon>
        <taxon>Micrococcales</taxon>
        <taxon>Microbacteriaceae</taxon>
        <taxon>Herbiconiux</taxon>
    </lineage>
</organism>
<evidence type="ECO:0000313" key="2">
    <source>
        <dbReference type="Proteomes" id="UP001165586"/>
    </source>
</evidence>
<dbReference type="Proteomes" id="UP001165586">
    <property type="component" value="Unassembled WGS sequence"/>
</dbReference>